<proteinExistence type="predicted"/>
<evidence type="ECO:0000313" key="2">
    <source>
        <dbReference type="EMBL" id="CAF9932793.1"/>
    </source>
</evidence>
<keyword evidence="3" id="KW-1185">Reference proteome</keyword>
<evidence type="ECO:0000256" key="1">
    <source>
        <dbReference type="SAM" id="MobiDB-lite"/>
    </source>
</evidence>
<feature type="compositionally biased region" description="Polar residues" evidence="1">
    <location>
        <begin position="130"/>
        <end position="152"/>
    </location>
</feature>
<comment type="caution">
    <text evidence="2">The sequence shown here is derived from an EMBL/GenBank/DDBJ whole genome shotgun (WGS) entry which is preliminary data.</text>
</comment>
<dbReference type="Proteomes" id="UP000664521">
    <property type="component" value="Unassembled WGS sequence"/>
</dbReference>
<name>A0A8H3FXJ9_9LECA</name>
<organism evidence="2 3">
    <name type="scientific">Heterodermia speciosa</name>
    <dbReference type="NCBI Taxonomy" id="116794"/>
    <lineage>
        <taxon>Eukaryota</taxon>
        <taxon>Fungi</taxon>
        <taxon>Dikarya</taxon>
        <taxon>Ascomycota</taxon>
        <taxon>Pezizomycotina</taxon>
        <taxon>Lecanoromycetes</taxon>
        <taxon>OSLEUM clade</taxon>
        <taxon>Lecanoromycetidae</taxon>
        <taxon>Caliciales</taxon>
        <taxon>Physciaceae</taxon>
        <taxon>Heterodermia</taxon>
    </lineage>
</organism>
<dbReference type="AlphaFoldDB" id="A0A8H3FXJ9"/>
<accession>A0A8H3FXJ9</accession>
<protein>
    <submittedName>
        <fullName evidence="2">Uncharacterized protein</fullName>
    </submittedName>
</protein>
<reference evidence="2" key="1">
    <citation type="submission" date="2021-03" db="EMBL/GenBank/DDBJ databases">
        <authorList>
            <person name="Tagirdzhanova G."/>
        </authorList>
    </citation>
    <scope>NUCLEOTIDE SEQUENCE</scope>
</reference>
<dbReference type="OrthoDB" id="5414789at2759"/>
<dbReference type="EMBL" id="CAJPDS010000064">
    <property type="protein sequence ID" value="CAF9932793.1"/>
    <property type="molecule type" value="Genomic_DNA"/>
</dbReference>
<feature type="region of interest" description="Disordered" evidence="1">
    <location>
        <begin position="124"/>
        <end position="152"/>
    </location>
</feature>
<sequence length="496" mass="51514">MEANWYKPAPGEPYIPRLTFPTKLKALDPLWATCEQNFIFTGYDPPRTLVPVSAVVPEITTDPSSIYGKEGSATATIETPAPVSTPGLHHPAQTAVPLSSLGFLNGVPGIPDSFPAHGIVPEDKSDPIVGTTSITPSAQQEASDPKSDNGQGTALLKGLLDPFNNMGIPSTSHANELDPENHSPDTAYNVASKATFLPEAIEIGSSTFKKGHWPVTVDGIVVSLAPTAMMIGSETLPLPRTQQTVTIIAGSPLVYHPQVVGNSGKKVAPGSSPESLSEPIVTIESSDVIFNPKSLSLQQTKRIVTTSTTEEHLITSCHEPTCIGRHQLPISVISDGNIVLEMSKLSAGAAGINVSVTSVSVPSGSEVILNGTVLIRGGAEMTFNGIHINLASDGNLVIGGTTLRSGAATPSTDDVRAMTTTQYSSATDKIPTIASIVSLNALPMESFGDISTVTSTSTGNSSTTAVASEGRVVRSVIELSLLTIATLSILIGLGIS</sequence>
<gene>
    <name evidence="2" type="ORF">HETSPECPRED_008457</name>
</gene>
<evidence type="ECO:0000313" key="3">
    <source>
        <dbReference type="Proteomes" id="UP000664521"/>
    </source>
</evidence>